<feature type="transmembrane region" description="Helical" evidence="6">
    <location>
        <begin position="192"/>
        <end position="210"/>
    </location>
</feature>
<keyword evidence="2" id="KW-0488">Methylation</keyword>
<dbReference type="PROSITE" id="PS50885">
    <property type="entry name" value="HAMP"/>
    <property type="match status" value="1"/>
</dbReference>
<evidence type="ECO:0000259" key="8">
    <source>
        <dbReference type="PROSITE" id="PS50885"/>
    </source>
</evidence>
<dbReference type="GO" id="GO:0004888">
    <property type="term" value="F:transmembrane signaling receptor activity"/>
    <property type="evidence" value="ECO:0007669"/>
    <property type="project" value="InterPro"/>
</dbReference>
<accession>A0A7W5FWR8</accession>
<organism evidence="9 10">
    <name type="scientific">Pseudoduganella violacea</name>
    <dbReference type="NCBI Taxonomy" id="1715466"/>
    <lineage>
        <taxon>Bacteria</taxon>
        <taxon>Pseudomonadati</taxon>
        <taxon>Pseudomonadota</taxon>
        <taxon>Betaproteobacteria</taxon>
        <taxon>Burkholderiales</taxon>
        <taxon>Oxalobacteraceae</taxon>
        <taxon>Telluria group</taxon>
        <taxon>Pseudoduganella</taxon>
    </lineage>
</organism>
<feature type="transmembrane region" description="Helical" evidence="6">
    <location>
        <begin position="12"/>
        <end position="32"/>
    </location>
</feature>
<comment type="similarity">
    <text evidence="3">Belongs to the methyl-accepting chemotaxis (MCP) protein family.</text>
</comment>
<dbReference type="InterPro" id="IPR051310">
    <property type="entry name" value="MCP_chemotaxis"/>
</dbReference>
<dbReference type="InterPro" id="IPR004089">
    <property type="entry name" value="MCPsignal_dom"/>
</dbReference>
<evidence type="ECO:0000313" key="10">
    <source>
        <dbReference type="Proteomes" id="UP000541535"/>
    </source>
</evidence>
<dbReference type="AlphaFoldDB" id="A0A7W5FWR8"/>
<dbReference type="CDD" id="cd11386">
    <property type="entry name" value="MCP_signal"/>
    <property type="match status" value="1"/>
</dbReference>
<keyword evidence="4" id="KW-0807">Transducer</keyword>
<comment type="caution">
    <text evidence="9">The sequence shown here is derived from an EMBL/GenBank/DDBJ whole genome shotgun (WGS) entry which is preliminary data.</text>
</comment>
<proteinExistence type="inferred from homology"/>
<dbReference type="Pfam" id="PF00672">
    <property type="entry name" value="HAMP"/>
    <property type="match status" value="1"/>
</dbReference>
<dbReference type="GO" id="GO:0005886">
    <property type="term" value="C:plasma membrane"/>
    <property type="evidence" value="ECO:0007669"/>
    <property type="project" value="TreeGrafter"/>
</dbReference>
<dbReference type="EMBL" id="JACHXD010000024">
    <property type="protein sequence ID" value="MBB3122121.1"/>
    <property type="molecule type" value="Genomic_DNA"/>
</dbReference>
<dbReference type="CDD" id="cd06225">
    <property type="entry name" value="HAMP"/>
    <property type="match status" value="1"/>
</dbReference>
<evidence type="ECO:0000256" key="2">
    <source>
        <dbReference type="ARBA" id="ARBA00022481"/>
    </source>
</evidence>
<keyword evidence="6" id="KW-0812">Transmembrane</keyword>
<evidence type="ECO:0000256" key="1">
    <source>
        <dbReference type="ARBA" id="ARBA00004370"/>
    </source>
</evidence>
<gene>
    <name evidence="9" type="ORF">FHS03_005218</name>
</gene>
<dbReference type="GO" id="GO:0006935">
    <property type="term" value="P:chemotaxis"/>
    <property type="evidence" value="ECO:0007669"/>
    <property type="project" value="InterPro"/>
</dbReference>
<comment type="subcellular location">
    <subcellularLocation>
        <location evidence="1">Membrane</location>
    </subcellularLocation>
</comment>
<dbReference type="PROSITE" id="PS50111">
    <property type="entry name" value="CHEMOTAXIS_TRANSDUC_2"/>
    <property type="match status" value="1"/>
</dbReference>
<reference evidence="9 10" key="1">
    <citation type="submission" date="2020-08" db="EMBL/GenBank/DDBJ databases">
        <title>Genomic Encyclopedia of Type Strains, Phase III (KMG-III): the genomes of soil and plant-associated and newly described type strains.</title>
        <authorList>
            <person name="Whitman W."/>
        </authorList>
    </citation>
    <scope>NUCLEOTIDE SEQUENCE [LARGE SCALE GENOMIC DNA]</scope>
    <source>
        <strain evidence="9 10">CECT 8897</strain>
    </source>
</reference>
<dbReference type="PRINTS" id="PR00260">
    <property type="entry name" value="CHEMTRNSDUCR"/>
</dbReference>
<keyword evidence="6" id="KW-0472">Membrane</keyword>
<keyword evidence="5" id="KW-0175">Coiled coil</keyword>
<dbReference type="PANTHER" id="PTHR43531">
    <property type="entry name" value="PROTEIN ICFG"/>
    <property type="match status" value="1"/>
</dbReference>
<evidence type="ECO:0000256" key="4">
    <source>
        <dbReference type="PROSITE-ProRule" id="PRU00284"/>
    </source>
</evidence>
<dbReference type="CDD" id="cd19411">
    <property type="entry name" value="MCP2201-like_sensor"/>
    <property type="match status" value="1"/>
</dbReference>
<dbReference type="InterPro" id="IPR003660">
    <property type="entry name" value="HAMP_dom"/>
</dbReference>
<dbReference type="InterPro" id="IPR047347">
    <property type="entry name" value="YvaQ-like_sensor"/>
</dbReference>
<dbReference type="SUPFAM" id="SSF58104">
    <property type="entry name" value="Methyl-accepting chemotaxis protein (MCP) signaling domain"/>
    <property type="match status" value="1"/>
</dbReference>
<evidence type="ECO:0000256" key="3">
    <source>
        <dbReference type="ARBA" id="ARBA00029447"/>
    </source>
</evidence>
<dbReference type="RefSeq" id="WP_221208264.1">
    <property type="nucleotide sequence ID" value="NZ_JACHXD010000024.1"/>
</dbReference>
<evidence type="ECO:0000256" key="5">
    <source>
        <dbReference type="SAM" id="Coils"/>
    </source>
</evidence>
<dbReference type="Pfam" id="PF12729">
    <property type="entry name" value="4HB_MCP_1"/>
    <property type="match status" value="1"/>
</dbReference>
<dbReference type="PANTHER" id="PTHR43531:SF14">
    <property type="entry name" value="METHYL-ACCEPTING CHEMOTAXIS PROTEIN I-RELATED"/>
    <property type="match status" value="1"/>
</dbReference>
<protein>
    <submittedName>
        <fullName evidence="9">Methyl-accepting chemotaxis protein</fullName>
    </submittedName>
</protein>
<evidence type="ECO:0000259" key="7">
    <source>
        <dbReference type="PROSITE" id="PS50111"/>
    </source>
</evidence>
<dbReference type="Proteomes" id="UP000541535">
    <property type="component" value="Unassembled WGS sequence"/>
</dbReference>
<dbReference type="FunFam" id="1.10.287.950:FF:000001">
    <property type="entry name" value="Methyl-accepting chemotaxis sensory transducer"/>
    <property type="match status" value="1"/>
</dbReference>
<evidence type="ECO:0000256" key="6">
    <source>
        <dbReference type="SAM" id="Phobius"/>
    </source>
</evidence>
<sequence length="532" mass="56704">MKLANMNIGARLGLSFGLVVALLAAIVIIALLQMSQAADRMNNMLDDRYYKINLANQIQQNVIMIHKHMRNALLAADENGVKQATDAMNALRAKNKDMLDKFDKAINVPKAREIFNNITAARSVDVANQQNLLRLIGELKLDDARKLLNGPITESEKKYNQYLDEMGDLQEGKMVEESKTTKEAFAAARVQMLTIAAVAVGVTILIGWLASGSITRPLNDAVGLARRVADGDLSARIEVNSSNETGQLLAALRDMNDSLGRIVRQVRSGTDTMVTASQEIATGNHDLSSRTERQASALEETASSMEELTGTVKLNAANATQSNELAQSASEVAQRGKSVVAQVVDTMGAINESSRKIVDIIAVIDGIAFQTNILALNAAVEAARAGEQGRGFAVVASEVRNLAQRSAAAAKEIKTLIGNSVEQVDAGAQLVSQAGHTMDEVVNSVERVTSIIGEITHASKEQSAGLEQINQAIVEMDDVTQQNAALVEQAAAAAQSMQEQARSLSELVGVFRLDASAAGRALPGPSRLALSA</sequence>
<dbReference type="GO" id="GO:0007165">
    <property type="term" value="P:signal transduction"/>
    <property type="evidence" value="ECO:0007669"/>
    <property type="project" value="UniProtKB-KW"/>
</dbReference>
<feature type="domain" description="HAMP" evidence="8">
    <location>
        <begin position="212"/>
        <end position="264"/>
    </location>
</feature>
<feature type="coiled-coil region" evidence="5">
    <location>
        <begin position="469"/>
        <end position="507"/>
    </location>
</feature>
<dbReference type="InterPro" id="IPR004090">
    <property type="entry name" value="Chemotax_Me-accpt_rcpt"/>
</dbReference>
<name>A0A7W5FWR8_9BURK</name>
<dbReference type="Gene3D" id="1.10.287.950">
    <property type="entry name" value="Methyl-accepting chemotaxis protein"/>
    <property type="match status" value="1"/>
</dbReference>
<feature type="domain" description="Methyl-accepting transducer" evidence="7">
    <location>
        <begin position="269"/>
        <end position="498"/>
    </location>
</feature>
<keyword evidence="6" id="KW-1133">Transmembrane helix</keyword>
<keyword evidence="10" id="KW-1185">Reference proteome</keyword>
<dbReference type="SMART" id="SM00304">
    <property type="entry name" value="HAMP"/>
    <property type="match status" value="1"/>
</dbReference>
<dbReference type="SMART" id="SM00283">
    <property type="entry name" value="MA"/>
    <property type="match status" value="1"/>
</dbReference>
<dbReference type="InterPro" id="IPR024478">
    <property type="entry name" value="HlyB_4HB_MCP"/>
</dbReference>
<evidence type="ECO:0000313" key="9">
    <source>
        <dbReference type="EMBL" id="MBB3122121.1"/>
    </source>
</evidence>
<dbReference type="Pfam" id="PF00015">
    <property type="entry name" value="MCPsignal"/>
    <property type="match status" value="1"/>
</dbReference>